<dbReference type="GO" id="GO:0006417">
    <property type="term" value="P:regulation of translation"/>
    <property type="evidence" value="ECO:0007669"/>
    <property type="project" value="UniProtKB-KW"/>
</dbReference>
<evidence type="ECO:0000256" key="1">
    <source>
        <dbReference type="ARBA" id="ARBA00009860"/>
    </source>
</evidence>
<reference evidence="9" key="1">
    <citation type="submission" date="2025-08" db="UniProtKB">
        <authorList>
            <consortium name="RefSeq"/>
        </authorList>
    </citation>
    <scope>IDENTIFICATION</scope>
    <source>
        <strain evidence="9">MV-25-SWS-2005</strain>
        <tissue evidence="9">Whole body</tissue>
    </source>
</reference>
<dbReference type="GO" id="GO:0003743">
    <property type="term" value="F:translation initiation factor activity"/>
    <property type="evidence" value="ECO:0007669"/>
    <property type="project" value="UniProtKB-KW"/>
</dbReference>
<name>Q29FK2_DROPS</name>
<evidence type="ECO:0000256" key="4">
    <source>
        <dbReference type="ARBA" id="ARBA00022884"/>
    </source>
</evidence>
<dbReference type="InterPro" id="IPR019770">
    <property type="entry name" value="TIF_eIF_4E_CS"/>
</dbReference>
<dbReference type="GO" id="GO:0000340">
    <property type="term" value="F:RNA 7-methylguanosine cap binding"/>
    <property type="evidence" value="ECO:0007669"/>
    <property type="project" value="TreeGrafter"/>
</dbReference>
<dbReference type="HOGENOM" id="CLU_043552_1_0_1"/>
<dbReference type="InParanoid" id="Q29FK2"/>
<evidence type="ECO:0000313" key="9">
    <source>
        <dbReference type="RefSeq" id="XP_001354200.2"/>
    </source>
</evidence>
<organism evidence="8 9">
    <name type="scientific">Drosophila pseudoobscura pseudoobscura</name>
    <name type="common">Fruit fly</name>
    <dbReference type="NCBI Taxonomy" id="46245"/>
    <lineage>
        <taxon>Eukaryota</taxon>
        <taxon>Metazoa</taxon>
        <taxon>Ecdysozoa</taxon>
        <taxon>Arthropoda</taxon>
        <taxon>Hexapoda</taxon>
        <taxon>Insecta</taxon>
        <taxon>Pterygota</taxon>
        <taxon>Neoptera</taxon>
        <taxon>Endopterygota</taxon>
        <taxon>Diptera</taxon>
        <taxon>Brachycera</taxon>
        <taxon>Muscomorpha</taxon>
        <taxon>Ephydroidea</taxon>
        <taxon>Drosophilidae</taxon>
        <taxon>Drosophila</taxon>
        <taxon>Sophophora</taxon>
    </lineage>
</organism>
<dbReference type="OMA" id="MWEDDVN"/>
<evidence type="ECO:0000256" key="7">
    <source>
        <dbReference type="RuleBase" id="RU004374"/>
    </source>
</evidence>
<dbReference type="Proteomes" id="UP000001819">
    <property type="component" value="Chromosome X"/>
</dbReference>
<dbReference type="SMR" id="Q29FK2"/>
<keyword evidence="8" id="KW-1185">Reference proteome</keyword>
<protein>
    <recommendedName>
        <fullName evidence="6">eIF-4F 25 kDa subunit</fullName>
    </recommendedName>
</protein>
<dbReference type="GeneID" id="4814110"/>
<dbReference type="PANTHER" id="PTHR11960">
    <property type="entry name" value="EUKARYOTIC TRANSLATION INITIATION FACTOR 4E RELATED"/>
    <property type="match status" value="1"/>
</dbReference>
<evidence type="ECO:0000256" key="3">
    <source>
        <dbReference type="ARBA" id="ARBA00022845"/>
    </source>
</evidence>
<dbReference type="InterPro" id="IPR023398">
    <property type="entry name" value="TIF_eIF4e-like"/>
</dbReference>
<dbReference type="FunCoup" id="Q29FK2">
    <property type="interactions" value="1258"/>
</dbReference>
<keyword evidence="5 7" id="KW-0648">Protein biosynthesis</keyword>
<evidence type="ECO:0000256" key="5">
    <source>
        <dbReference type="ARBA" id="ARBA00022917"/>
    </source>
</evidence>
<dbReference type="AlphaFoldDB" id="Q29FK2"/>
<keyword evidence="3" id="KW-0810">Translation regulation</keyword>
<dbReference type="KEGG" id="dpo:4814110"/>
<dbReference type="Bgee" id="FBgn0246018">
    <property type="expression patterns" value="Expressed in male reproductive system and 1 other cell type or tissue"/>
</dbReference>
<dbReference type="Pfam" id="PF01652">
    <property type="entry name" value="IF4E"/>
    <property type="match status" value="1"/>
</dbReference>
<dbReference type="STRING" id="46245.Q29FK2"/>
<evidence type="ECO:0000313" key="8">
    <source>
        <dbReference type="Proteomes" id="UP000001819"/>
    </source>
</evidence>
<evidence type="ECO:0000256" key="2">
    <source>
        <dbReference type="ARBA" id="ARBA00022540"/>
    </source>
</evidence>
<keyword evidence="2 7" id="KW-0396">Initiation factor</keyword>
<dbReference type="GO" id="GO:0016281">
    <property type="term" value="C:eukaryotic translation initiation factor 4F complex"/>
    <property type="evidence" value="ECO:0007669"/>
    <property type="project" value="TreeGrafter"/>
</dbReference>
<evidence type="ECO:0000256" key="6">
    <source>
        <dbReference type="ARBA" id="ARBA00032656"/>
    </source>
</evidence>
<keyword evidence="4 7" id="KW-0694">RNA-binding</keyword>
<dbReference type="eggNOG" id="KOG1670">
    <property type="taxonomic scope" value="Eukaryota"/>
</dbReference>
<accession>A0A6I8UEF9</accession>
<dbReference type="RefSeq" id="XP_001354200.2">
    <property type="nucleotide sequence ID" value="XM_001354164.4"/>
</dbReference>
<dbReference type="SUPFAM" id="SSF55418">
    <property type="entry name" value="eIF4e-like"/>
    <property type="match status" value="1"/>
</dbReference>
<comment type="similarity">
    <text evidence="1 7">Belongs to the eukaryotic initiation factor 4E family.</text>
</comment>
<proteinExistence type="inferred from homology"/>
<dbReference type="InterPro" id="IPR001040">
    <property type="entry name" value="TIF_eIF_4E"/>
</dbReference>
<dbReference type="Gene3D" id="3.30.760.10">
    <property type="entry name" value="RNA Cap, Translation Initiation Factor Eif4e"/>
    <property type="match status" value="1"/>
</dbReference>
<sequence length="234" mass="27169">MVYTGYEGYGYHSAQAMGMHMPPSGTVYFMVEEPEEVPLTPSIAEVRSFLDEDFNKHPLEHIWTVWHWENDRSKSWGDMLSEVTSFDTVEDFFSVYYFIKPPSDLRVLNDYMVFKHGVRPMWEDIANKDGGRWIIILEKSAKAMSDKLWHDLLLCCIGECFEHSDEICGVVINVRNKANKLSLWTKNSHNTRAVLSLGQQLKNMLQLTDMQIQYQLHSDAMIQHGPNVNTIYKL</sequence>
<dbReference type="PANTHER" id="PTHR11960:SF8">
    <property type="entry name" value="EUKARYOTIC TRANSLATION INITIATION FACTOR 4E1-RELATED"/>
    <property type="match status" value="1"/>
</dbReference>
<dbReference type="ExpressionAtlas" id="Q29FK2">
    <property type="expression patterns" value="baseline"/>
</dbReference>
<accession>Q29FK2</accession>
<dbReference type="PROSITE" id="PS00813">
    <property type="entry name" value="IF4E"/>
    <property type="match status" value="1"/>
</dbReference>
<gene>
    <name evidence="9" type="primary">eIF4E3</name>
</gene>